<dbReference type="STRING" id="561184.SAMN05216376_10431"/>
<dbReference type="GO" id="GO:0019301">
    <property type="term" value="P:rhamnose catabolic process"/>
    <property type="evidence" value="ECO:0007669"/>
    <property type="project" value="UniProtKB-UniRule"/>
</dbReference>
<evidence type="ECO:0000256" key="6">
    <source>
        <dbReference type="HAMAP-Rule" id="MF_00541"/>
    </source>
</evidence>
<sequence>MSQYESARAAFADWGVETETAIERLKDIAISVHCWQGDDVVGFEAKSGASGGGIQATGNYPGRARTPDELRADLDFAFSRIPGRHRLNLHAMYMDTDESPDRDAIEYRHFTPWVDWARDSGLGLDFNPTFFAHAKADDNLTLAHPDAGIRDFWIEHGRRTREIAARMGAELGSPCVNNIWVPDGMKDHPIDRMAARQRLQSSLDAILADPQDRANMLDAVESKLFGIGVEAFTVGSHEFYLGYATRRGTLLCLDMGHFHPTENIADKLSSVALSVDEILLHVSRPMRWDSDHVILQSDDILAMAQELVACDLLGRTHIGLDFFDATISRTAAWVIGTRNMQKALLRALLLPMDTLKGAENALDFSRRFMLTEELKDLPYGAVWAEFCARMEVPVGQALIADLDRYQDSVAGRG</sequence>
<dbReference type="EMBL" id="JSUQ01000021">
    <property type="protein sequence ID" value="KHQ50872.1"/>
    <property type="molecule type" value="Genomic_DNA"/>
</dbReference>
<dbReference type="SUPFAM" id="SSF51658">
    <property type="entry name" value="Xylose isomerase-like"/>
    <property type="match status" value="1"/>
</dbReference>
<keyword evidence="3 6" id="KW-0464">Manganese</keyword>
<dbReference type="InterPro" id="IPR036237">
    <property type="entry name" value="Xyl_isomerase-like_sf"/>
</dbReference>
<dbReference type="InterPro" id="IPR050337">
    <property type="entry name" value="L-rhamnose_isomerase"/>
</dbReference>
<evidence type="ECO:0000256" key="2">
    <source>
        <dbReference type="ARBA" id="ARBA00022723"/>
    </source>
</evidence>
<comment type="function">
    <text evidence="6">Catalyzes the interconversion of L-rhamnose and L-rhamnulose.</text>
</comment>
<dbReference type="EC" id="5.3.1.14" evidence="6 7"/>
<evidence type="ECO:0000256" key="5">
    <source>
        <dbReference type="ARBA" id="ARBA00023308"/>
    </source>
</evidence>
<dbReference type="Pfam" id="PF06134">
    <property type="entry name" value="RhaA"/>
    <property type="match status" value="1"/>
</dbReference>
<feature type="binding site" evidence="6">
    <location>
        <position position="289"/>
    </location>
    <ligand>
        <name>Mn(2+)</name>
        <dbReference type="ChEBI" id="CHEBI:29035"/>
    </ligand>
</feature>
<evidence type="ECO:0000256" key="7">
    <source>
        <dbReference type="NCBIfam" id="TIGR01748"/>
    </source>
</evidence>
<feature type="binding site" evidence="6">
    <location>
        <position position="257"/>
    </location>
    <ligand>
        <name>Mn(2+)</name>
        <dbReference type="ChEBI" id="CHEBI:29035"/>
    </ligand>
</feature>
<dbReference type="AlphaFoldDB" id="A0A0B3RSD3"/>
<evidence type="ECO:0000256" key="4">
    <source>
        <dbReference type="ARBA" id="ARBA00023235"/>
    </source>
</evidence>
<protein>
    <recommendedName>
        <fullName evidence="6 7">L-rhamnose isomerase</fullName>
        <ecNumber evidence="6 7">5.3.1.14</ecNumber>
    </recommendedName>
</protein>
<dbReference type="GO" id="GO:0005737">
    <property type="term" value="C:cytoplasm"/>
    <property type="evidence" value="ECO:0007669"/>
    <property type="project" value="UniProtKB-SubCell"/>
</dbReference>
<keyword evidence="2 6" id="KW-0479">Metal-binding</keyword>
<dbReference type="NCBIfam" id="NF002203">
    <property type="entry name" value="PRK01076.1"/>
    <property type="match status" value="1"/>
</dbReference>
<evidence type="ECO:0000256" key="3">
    <source>
        <dbReference type="ARBA" id="ARBA00023211"/>
    </source>
</evidence>
<comment type="catalytic activity">
    <reaction evidence="6">
        <text>L-rhamnopyranose = L-rhamnulose</text>
        <dbReference type="Rhea" id="RHEA:23160"/>
        <dbReference type="ChEBI" id="CHEBI:17897"/>
        <dbReference type="ChEBI" id="CHEBI:62346"/>
        <dbReference type="EC" id="5.3.1.14"/>
    </reaction>
</comment>
<dbReference type="Gene3D" id="3.20.20.150">
    <property type="entry name" value="Divalent-metal-dependent TIM barrel enzymes"/>
    <property type="match status" value="1"/>
</dbReference>
<keyword evidence="1 6" id="KW-0963">Cytoplasm</keyword>
<organism evidence="8 9">
    <name type="scientific">Mameliella alba</name>
    <dbReference type="NCBI Taxonomy" id="561184"/>
    <lineage>
        <taxon>Bacteria</taxon>
        <taxon>Pseudomonadati</taxon>
        <taxon>Pseudomonadota</taxon>
        <taxon>Alphaproteobacteria</taxon>
        <taxon>Rhodobacterales</taxon>
        <taxon>Roseobacteraceae</taxon>
        <taxon>Mameliella</taxon>
    </lineage>
</organism>
<comment type="subcellular location">
    <subcellularLocation>
        <location evidence="6">Cytoplasm</location>
    </subcellularLocation>
</comment>
<reference evidence="8 9" key="1">
    <citation type="submission" date="2014-10" db="EMBL/GenBank/DDBJ databases">
        <title>Genome sequence of Ponticoccus sp. strain UMTAT08 isolated from clonal culture of toxic dinoflagellate Alexandrium tamiyavanichii.</title>
        <authorList>
            <person name="Gan H.Y."/>
            <person name="Muhd D.-D."/>
            <person name="Mohd Noor M.E."/>
            <person name="Yeong Y.S."/>
            <person name="Usup G."/>
        </authorList>
    </citation>
    <scope>NUCLEOTIDE SEQUENCE [LARGE SCALE GENOMIC DNA]</scope>
    <source>
        <strain evidence="8 9">UMTAT08</strain>
    </source>
</reference>
<dbReference type="PATRIC" id="fig|1515334.3.peg.4609"/>
<dbReference type="GO" id="GO:0008740">
    <property type="term" value="F:L-rhamnose isomerase activity"/>
    <property type="evidence" value="ECO:0007669"/>
    <property type="project" value="UniProtKB-UniRule"/>
</dbReference>
<keyword evidence="9" id="KW-1185">Reference proteome</keyword>
<dbReference type="RefSeq" id="WP_043145455.1">
    <property type="nucleotide sequence ID" value="NZ_JSUQ01000021.1"/>
</dbReference>
<dbReference type="HAMAP" id="MF_00541">
    <property type="entry name" value="RhaA"/>
    <property type="match status" value="1"/>
</dbReference>
<name>A0A0B3RSD3_9RHOB</name>
<comment type="similarity">
    <text evidence="6">Belongs to the rhamnose isomerase family.</text>
</comment>
<dbReference type="InterPro" id="IPR009308">
    <property type="entry name" value="Rhamnose_isomerase"/>
</dbReference>
<evidence type="ECO:0000313" key="8">
    <source>
        <dbReference type="EMBL" id="KHQ50872.1"/>
    </source>
</evidence>
<gene>
    <name evidence="6 8" type="primary">rhaA</name>
    <name evidence="8" type="ORF">OA50_04584</name>
</gene>
<keyword evidence="4 6" id="KW-0413">Isomerase</keyword>
<dbReference type="GO" id="GO:0030145">
    <property type="term" value="F:manganese ion binding"/>
    <property type="evidence" value="ECO:0007669"/>
    <property type="project" value="UniProtKB-UniRule"/>
</dbReference>
<evidence type="ECO:0000256" key="1">
    <source>
        <dbReference type="ARBA" id="ARBA00022490"/>
    </source>
</evidence>
<dbReference type="PANTHER" id="PTHR30268">
    <property type="entry name" value="L-RHAMNOSE ISOMERASE"/>
    <property type="match status" value="1"/>
</dbReference>
<keyword evidence="5 6" id="KW-0684">Rhamnose metabolism</keyword>
<proteinExistence type="inferred from homology"/>
<dbReference type="OrthoDB" id="9766697at2"/>
<comment type="pathway">
    <text evidence="6">Carbohydrate degradation; L-rhamnose degradation; glycerone phosphate from L-rhamnose: step 1/3.</text>
</comment>
<dbReference type="PANTHER" id="PTHR30268:SF0">
    <property type="entry name" value="L-RHAMNOSE ISOMERASE"/>
    <property type="match status" value="1"/>
</dbReference>
<dbReference type="NCBIfam" id="TIGR01748">
    <property type="entry name" value="rhaA"/>
    <property type="match status" value="1"/>
</dbReference>
<dbReference type="UniPathway" id="UPA00541">
    <property type="reaction ID" value="UER00601"/>
</dbReference>
<dbReference type="Proteomes" id="UP000030960">
    <property type="component" value="Unassembled WGS sequence"/>
</dbReference>
<comment type="cofactor">
    <cofactor evidence="6">
        <name>Mn(2+)</name>
        <dbReference type="ChEBI" id="CHEBI:29035"/>
    </cofactor>
    <text evidence="6">Binds 1 Mn(2+) ion per subunit.</text>
</comment>
<accession>A0A0B3RSD3</accession>
<evidence type="ECO:0000313" key="9">
    <source>
        <dbReference type="Proteomes" id="UP000030960"/>
    </source>
</evidence>
<comment type="caution">
    <text evidence="8">The sequence shown here is derived from an EMBL/GenBank/DDBJ whole genome shotgun (WGS) entry which is preliminary data.</text>
</comment>
<feature type="binding site" evidence="6">
    <location>
        <position position="291"/>
    </location>
    <ligand>
        <name>Mn(2+)</name>
        <dbReference type="ChEBI" id="CHEBI:29035"/>
    </ligand>
</feature>
<dbReference type="GO" id="GO:0019324">
    <property type="term" value="P:L-lyxose metabolic process"/>
    <property type="evidence" value="ECO:0007669"/>
    <property type="project" value="TreeGrafter"/>
</dbReference>